<dbReference type="Proteomes" id="UP000007129">
    <property type="component" value="Unassembled WGS sequence"/>
</dbReference>
<evidence type="ECO:0000313" key="2">
    <source>
        <dbReference type="EMBL" id="EKG13686.1"/>
    </source>
</evidence>
<dbReference type="InParanoid" id="K2QVG3"/>
<feature type="region of interest" description="Disordered" evidence="1">
    <location>
        <begin position="87"/>
        <end position="107"/>
    </location>
</feature>
<name>K2QVG3_MACPH</name>
<organism evidence="2 3">
    <name type="scientific">Macrophomina phaseolina (strain MS6)</name>
    <name type="common">Charcoal rot fungus</name>
    <dbReference type="NCBI Taxonomy" id="1126212"/>
    <lineage>
        <taxon>Eukaryota</taxon>
        <taxon>Fungi</taxon>
        <taxon>Dikarya</taxon>
        <taxon>Ascomycota</taxon>
        <taxon>Pezizomycotina</taxon>
        <taxon>Dothideomycetes</taxon>
        <taxon>Dothideomycetes incertae sedis</taxon>
        <taxon>Botryosphaeriales</taxon>
        <taxon>Botryosphaeriaceae</taxon>
        <taxon>Macrophomina</taxon>
    </lineage>
</organism>
<reference evidence="2 3" key="1">
    <citation type="journal article" date="2012" name="BMC Genomics">
        <title>Tools to kill: Genome of one of the most destructive plant pathogenic fungi Macrophomina phaseolina.</title>
        <authorList>
            <person name="Islam M.S."/>
            <person name="Haque M.S."/>
            <person name="Islam M.M."/>
            <person name="Emdad E.M."/>
            <person name="Halim A."/>
            <person name="Hossen Q.M.M."/>
            <person name="Hossain M.Z."/>
            <person name="Ahmed B."/>
            <person name="Rahim S."/>
            <person name="Rahman M.S."/>
            <person name="Alam M.M."/>
            <person name="Hou S."/>
            <person name="Wan X."/>
            <person name="Saito J.A."/>
            <person name="Alam M."/>
        </authorList>
    </citation>
    <scope>NUCLEOTIDE SEQUENCE [LARGE SCALE GENOMIC DNA]</scope>
    <source>
        <strain evidence="2 3">MS6</strain>
    </source>
</reference>
<evidence type="ECO:0000313" key="3">
    <source>
        <dbReference type="Proteomes" id="UP000007129"/>
    </source>
</evidence>
<dbReference type="HOGENOM" id="CLU_1441307_0_0_1"/>
<accession>K2QVG3</accession>
<dbReference type="AlphaFoldDB" id="K2QVG3"/>
<protein>
    <submittedName>
        <fullName evidence="2">Uncharacterized protein</fullName>
    </submittedName>
</protein>
<evidence type="ECO:0000256" key="1">
    <source>
        <dbReference type="SAM" id="MobiDB-lite"/>
    </source>
</evidence>
<proteinExistence type="predicted"/>
<comment type="caution">
    <text evidence="2">The sequence shown here is derived from an EMBL/GenBank/DDBJ whole genome shotgun (WGS) entry which is preliminary data.</text>
</comment>
<dbReference type="VEuPathDB" id="FungiDB:MPH_09152"/>
<dbReference type="EMBL" id="AHHD01000387">
    <property type="protein sequence ID" value="EKG13686.1"/>
    <property type="molecule type" value="Genomic_DNA"/>
</dbReference>
<sequence length="188" mass="20648">MFSQHGLPPPALSKENHHVILQTLVDMALNTTMLLQELESADITSVAKTRGNMHTTPCRSPGQMGNPHRIVESQVFPSLRLLPSLAQASGSSKDKSPHRNHTTHAHLHSKTVWNSAQIFVRFATKAARPARVGPSLPRWDLLSPLCLLGVPRSPGTPSPPAYDASSSDALWRQYPTNLSILSRKGWED</sequence>
<feature type="compositionally biased region" description="Basic residues" evidence="1">
    <location>
        <begin position="98"/>
        <end position="107"/>
    </location>
</feature>
<gene>
    <name evidence="2" type="ORF">MPH_09152</name>
</gene>